<gene>
    <name evidence="1" type="ORF">E2C01_078915</name>
</gene>
<reference evidence="1 2" key="1">
    <citation type="submission" date="2019-05" db="EMBL/GenBank/DDBJ databases">
        <title>Another draft genome of Portunus trituberculatus and its Hox gene families provides insights of decapod evolution.</title>
        <authorList>
            <person name="Jeong J.-H."/>
            <person name="Song I."/>
            <person name="Kim S."/>
            <person name="Choi T."/>
            <person name="Kim D."/>
            <person name="Ryu S."/>
            <person name="Kim W."/>
        </authorList>
    </citation>
    <scope>NUCLEOTIDE SEQUENCE [LARGE SCALE GENOMIC DNA]</scope>
    <source>
        <tissue evidence="1">Muscle</tissue>
    </source>
</reference>
<evidence type="ECO:0000313" key="2">
    <source>
        <dbReference type="Proteomes" id="UP000324222"/>
    </source>
</evidence>
<name>A0A5B7IRH2_PORTR</name>
<accession>A0A5B7IRH2</accession>
<keyword evidence="2" id="KW-1185">Reference proteome</keyword>
<comment type="caution">
    <text evidence="1">The sequence shown here is derived from an EMBL/GenBank/DDBJ whole genome shotgun (WGS) entry which is preliminary data.</text>
</comment>
<proteinExistence type="predicted"/>
<evidence type="ECO:0000313" key="1">
    <source>
        <dbReference type="EMBL" id="MPC84187.1"/>
    </source>
</evidence>
<organism evidence="1 2">
    <name type="scientific">Portunus trituberculatus</name>
    <name type="common">Swimming crab</name>
    <name type="synonym">Neptunus trituberculatus</name>
    <dbReference type="NCBI Taxonomy" id="210409"/>
    <lineage>
        <taxon>Eukaryota</taxon>
        <taxon>Metazoa</taxon>
        <taxon>Ecdysozoa</taxon>
        <taxon>Arthropoda</taxon>
        <taxon>Crustacea</taxon>
        <taxon>Multicrustacea</taxon>
        <taxon>Malacostraca</taxon>
        <taxon>Eumalacostraca</taxon>
        <taxon>Eucarida</taxon>
        <taxon>Decapoda</taxon>
        <taxon>Pleocyemata</taxon>
        <taxon>Brachyura</taxon>
        <taxon>Eubrachyura</taxon>
        <taxon>Portunoidea</taxon>
        <taxon>Portunidae</taxon>
        <taxon>Portuninae</taxon>
        <taxon>Portunus</taxon>
    </lineage>
</organism>
<sequence length="76" mass="8824">MTGRRWAGHDWQKVNWSHKYRSVTRDEHGPVPSPVITEHCRWWLPGGGRLIVRSVVSELKINARLRGIRKVVMVAI</sequence>
<protein>
    <submittedName>
        <fullName evidence="1">Uncharacterized protein</fullName>
    </submittedName>
</protein>
<dbReference type="Proteomes" id="UP000324222">
    <property type="component" value="Unassembled WGS sequence"/>
</dbReference>
<dbReference type="AlphaFoldDB" id="A0A5B7IRH2"/>
<dbReference type="EMBL" id="VSRR010064693">
    <property type="protein sequence ID" value="MPC84187.1"/>
    <property type="molecule type" value="Genomic_DNA"/>
</dbReference>